<dbReference type="GO" id="GO:0005524">
    <property type="term" value="F:ATP binding"/>
    <property type="evidence" value="ECO:0007669"/>
    <property type="project" value="UniProtKB-UniRule"/>
</dbReference>
<dbReference type="InterPro" id="IPR043129">
    <property type="entry name" value="ATPase_NBD"/>
</dbReference>
<name>A0A2T2XCF2_9FIRM</name>
<evidence type="ECO:0000313" key="2">
    <source>
        <dbReference type="EMBL" id="PSR32160.1"/>
    </source>
</evidence>
<comment type="pathway">
    <text evidence="1">Cell wall biogenesis; peptidoglycan recycling.</text>
</comment>
<dbReference type="PANTHER" id="PTHR30605:SF0">
    <property type="entry name" value="ANHYDRO-N-ACETYLMURAMIC ACID KINASE"/>
    <property type="match status" value="1"/>
</dbReference>
<comment type="caution">
    <text evidence="2">The sequence shown here is derived from an EMBL/GenBank/DDBJ whole genome shotgun (WGS) entry which is preliminary data.</text>
</comment>
<dbReference type="GO" id="GO:0016773">
    <property type="term" value="F:phosphotransferase activity, alcohol group as acceptor"/>
    <property type="evidence" value="ECO:0007669"/>
    <property type="project" value="UniProtKB-UniRule"/>
</dbReference>
<keyword evidence="1 2" id="KW-0418">Kinase</keyword>
<evidence type="ECO:0000313" key="3">
    <source>
        <dbReference type="Proteomes" id="UP000242972"/>
    </source>
</evidence>
<dbReference type="SUPFAM" id="SSF53067">
    <property type="entry name" value="Actin-like ATPase domain"/>
    <property type="match status" value="1"/>
</dbReference>
<dbReference type="Pfam" id="PF03702">
    <property type="entry name" value="AnmK"/>
    <property type="match status" value="1"/>
</dbReference>
<accession>A0A2T2XCF2</accession>
<dbReference type="AlphaFoldDB" id="A0A2T2XCF2"/>
<comment type="pathway">
    <text evidence="1">Amino-sugar metabolism; 1,6-anhydro-N-acetylmuramate degradation.</text>
</comment>
<dbReference type="GO" id="GO:0097175">
    <property type="term" value="P:1,6-anhydro-N-acetyl-beta-muramic acid catabolic process"/>
    <property type="evidence" value="ECO:0007669"/>
    <property type="project" value="UniProtKB-UniRule"/>
</dbReference>
<keyword evidence="1" id="KW-0808">Transferase</keyword>
<dbReference type="PANTHER" id="PTHR30605">
    <property type="entry name" value="ANHYDRO-N-ACETYLMURAMIC ACID KINASE"/>
    <property type="match status" value="1"/>
</dbReference>
<dbReference type="GO" id="GO:0009254">
    <property type="term" value="P:peptidoglycan turnover"/>
    <property type="evidence" value="ECO:0007669"/>
    <property type="project" value="UniProtKB-UniRule"/>
</dbReference>
<dbReference type="UniPathway" id="UPA00343"/>
<organism evidence="2 3">
    <name type="scientific">Sulfobacillus benefaciens</name>
    <dbReference type="NCBI Taxonomy" id="453960"/>
    <lineage>
        <taxon>Bacteria</taxon>
        <taxon>Bacillati</taxon>
        <taxon>Bacillota</taxon>
        <taxon>Clostridia</taxon>
        <taxon>Eubacteriales</taxon>
        <taxon>Clostridiales Family XVII. Incertae Sedis</taxon>
        <taxon>Sulfobacillus</taxon>
    </lineage>
</organism>
<dbReference type="EC" id="2.7.1.170" evidence="1"/>
<dbReference type="NCBIfam" id="NF007148">
    <property type="entry name" value="PRK09585.3-2"/>
    <property type="match status" value="1"/>
</dbReference>
<keyword evidence="1" id="KW-0547">Nucleotide-binding</keyword>
<proteinExistence type="inferred from homology"/>
<comment type="catalytic activity">
    <reaction evidence="1">
        <text>1,6-anhydro-N-acetyl-beta-muramate + ATP + H2O = N-acetyl-D-muramate 6-phosphate + ADP + H(+)</text>
        <dbReference type="Rhea" id="RHEA:24952"/>
        <dbReference type="ChEBI" id="CHEBI:15377"/>
        <dbReference type="ChEBI" id="CHEBI:15378"/>
        <dbReference type="ChEBI" id="CHEBI:30616"/>
        <dbReference type="ChEBI" id="CHEBI:58690"/>
        <dbReference type="ChEBI" id="CHEBI:58722"/>
        <dbReference type="ChEBI" id="CHEBI:456216"/>
        <dbReference type="EC" id="2.7.1.170"/>
    </reaction>
</comment>
<keyword evidence="1" id="KW-0067">ATP-binding</keyword>
<dbReference type="HAMAP" id="MF_01270">
    <property type="entry name" value="AnhMurNAc_kinase"/>
    <property type="match status" value="1"/>
</dbReference>
<keyword evidence="1" id="KW-0119">Carbohydrate metabolism</keyword>
<feature type="binding site" evidence="1">
    <location>
        <begin position="9"/>
        <end position="16"/>
    </location>
    <ligand>
        <name>ATP</name>
        <dbReference type="ChEBI" id="CHEBI:30616"/>
    </ligand>
</feature>
<dbReference type="Gene3D" id="3.30.420.40">
    <property type="match status" value="2"/>
</dbReference>
<sequence>MKYIGVMSGTSVDGLDAVLIEDSPSFPVPVKVLGHHYQPWPEKIRTQILALADGTPMAAQNITALSQAVSEEHAFAVIQLLQSTHTTPNEIAAIGMHGQTVWHQPPTGSHLGYTWQLGSPSWVANRTGIQTVGDFRLADMALGGQGAPLVPYAHRLLFQNPDNPIGILNIGGISNITLLDPDVAVPPVATDLGPGNMLIDSLCRLYTKGAQSMDRDGLYAKHGVVIKPLLTSLLSDPFFHQPFPKSTGREYFGSKFLSRFDGLNQYDAIATATMLTVHSIVQGISQIGAPSTIYVAGGGAKNPFMMQQLQEFMRPIRVTTTEELGIPVDQVEAVAFALLSKACLLKMPANVPTATGSSHATILGVLAVPGSIFPAH</sequence>
<comment type="similarity">
    <text evidence="1">Belongs to the anhydro-N-acetylmuramic acid kinase family.</text>
</comment>
<dbReference type="EMBL" id="PXYW01000050">
    <property type="protein sequence ID" value="PSR32160.1"/>
    <property type="molecule type" value="Genomic_DNA"/>
</dbReference>
<dbReference type="Proteomes" id="UP000242972">
    <property type="component" value="Unassembled WGS sequence"/>
</dbReference>
<reference evidence="2 3" key="1">
    <citation type="journal article" date="2014" name="BMC Genomics">
        <title>Comparison of environmental and isolate Sulfobacillus genomes reveals diverse carbon, sulfur, nitrogen, and hydrogen metabolisms.</title>
        <authorList>
            <person name="Justice N.B."/>
            <person name="Norman A."/>
            <person name="Brown C.T."/>
            <person name="Singh A."/>
            <person name="Thomas B.C."/>
            <person name="Banfield J.F."/>
        </authorList>
    </citation>
    <scope>NUCLEOTIDE SEQUENCE [LARGE SCALE GENOMIC DNA]</scope>
    <source>
        <strain evidence="2">AMDSBA4</strain>
    </source>
</reference>
<dbReference type="CDD" id="cd24050">
    <property type="entry name" value="ASKHA_NBD_ANMK"/>
    <property type="match status" value="1"/>
</dbReference>
<dbReference type="GO" id="GO:0016301">
    <property type="term" value="F:kinase activity"/>
    <property type="evidence" value="ECO:0007669"/>
    <property type="project" value="UniProtKB-KW"/>
</dbReference>
<dbReference type="GO" id="GO:0006040">
    <property type="term" value="P:amino sugar metabolic process"/>
    <property type="evidence" value="ECO:0007669"/>
    <property type="project" value="InterPro"/>
</dbReference>
<dbReference type="InterPro" id="IPR005338">
    <property type="entry name" value="Anhydro_N_Ac-Mur_kinase"/>
</dbReference>
<dbReference type="UniPathway" id="UPA00544"/>
<protein>
    <recommendedName>
        <fullName evidence="1">Anhydro-N-acetylmuramic acid kinase</fullName>
        <ecNumber evidence="1">2.7.1.170</ecNumber>
    </recommendedName>
    <alternativeName>
        <fullName evidence="1">AnhMurNAc kinase</fullName>
    </alternativeName>
</protein>
<dbReference type="NCBIfam" id="NF007139">
    <property type="entry name" value="PRK09585.1-3"/>
    <property type="match status" value="1"/>
</dbReference>
<comment type="function">
    <text evidence="1">Catalyzes the specific phosphorylation of 1,6-anhydro-N-acetylmuramic acid (anhMurNAc) with the simultaneous cleavage of the 1,6-anhydro ring, generating MurNAc-6-P. Is required for the utilization of anhMurNAc either imported from the medium or derived from its own cell wall murein, and thus plays a role in cell wall recycling.</text>
</comment>
<gene>
    <name evidence="1" type="primary">anmK</name>
    <name evidence="2" type="ORF">C7B46_15480</name>
</gene>
<evidence type="ECO:0000256" key="1">
    <source>
        <dbReference type="HAMAP-Rule" id="MF_01270"/>
    </source>
</evidence>